<reference evidence="1 2" key="1">
    <citation type="submission" date="2014-12" db="EMBL/GenBank/DDBJ databases">
        <title>Draft genome sequences of 29 type strains of Enterococci.</title>
        <authorList>
            <person name="Zhong Z."/>
            <person name="Sun Z."/>
            <person name="Liu W."/>
            <person name="Zhang W."/>
            <person name="Zhang H."/>
        </authorList>
    </citation>
    <scope>NUCLEOTIDE SEQUENCE [LARGE SCALE GENOMIC DNA]</scope>
    <source>
        <strain evidence="1 2">DSM 17029</strain>
    </source>
</reference>
<dbReference type="InterPro" id="IPR021701">
    <property type="entry name" value="DUF3284"/>
</dbReference>
<proteinExistence type="predicted"/>
<accession>A0A1L8RKL5</accession>
<dbReference type="STRING" id="214095.RU97_GL000465"/>
<dbReference type="EMBL" id="JXKH01000001">
    <property type="protein sequence ID" value="OJG20232.1"/>
    <property type="molecule type" value="Genomic_DNA"/>
</dbReference>
<comment type="caution">
    <text evidence="1">The sequence shown here is derived from an EMBL/GenBank/DDBJ whole genome shotgun (WGS) entry which is preliminary data.</text>
</comment>
<keyword evidence="2" id="KW-1185">Reference proteome</keyword>
<evidence type="ECO:0000313" key="1">
    <source>
        <dbReference type="EMBL" id="OJG20232.1"/>
    </source>
</evidence>
<gene>
    <name evidence="1" type="ORF">RU97_GL000465</name>
</gene>
<organism evidence="1 2">
    <name type="scientific">Enterococcus canis</name>
    <dbReference type="NCBI Taxonomy" id="214095"/>
    <lineage>
        <taxon>Bacteria</taxon>
        <taxon>Bacillati</taxon>
        <taxon>Bacillota</taxon>
        <taxon>Bacilli</taxon>
        <taxon>Lactobacillales</taxon>
        <taxon>Enterococcaceae</taxon>
        <taxon>Enterococcus</taxon>
    </lineage>
</organism>
<dbReference type="Pfam" id="PF11687">
    <property type="entry name" value="DUF3284"/>
    <property type="match status" value="1"/>
</dbReference>
<evidence type="ECO:0008006" key="3">
    <source>
        <dbReference type="Google" id="ProtNLM"/>
    </source>
</evidence>
<dbReference type="Proteomes" id="UP000181884">
    <property type="component" value="Unassembled WGS sequence"/>
</dbReference>
<dbReference type="AlphaFoldDB" id="A0A1L8RKL5"/>
<protein>
    <recommendedName>
        <fullName evidence="3">DUF3284 domain-containing protein</fullName>
    </recommendedName>
</protein>
<evidence type="ECO:0000313" key="2">
    <source>
        <dbReference type="Proteomes" id="UP000181884"/>
    </source>
</evidence>
<name>A0A1L8RKL5_9ENTE</name>
<dbReference type="RefSeq" id="WP_067392467.1">
    <property type="nucleotide sequence ID" value="NZ_JXKH01000001.1"/>
</dbReference>
<sequence>MEIVKEMNVPATFFFDKVTDSVLYDIQKQTGKAVNKKQLNNFEYVKEFSQNSRAKITIEKFVENEAYHFRTSTTRNDFLVEYDVKRIDDRRCQVRYRETMKSYGFMQQMNDMVLGVVVGFLRKRRFKKMLQMIETSY</sequence>